<dbReference type="Proteomes" id="UP001152173">
    <property type="component" value="Unassembled WGS sequence"/>
</dbReference>
<reference evidence="1" key="1">
    <citation type="submission" date="2022-05" db="EMBL/GenBank/DDBJ databases">
        <authorList>
            <person name="Colautti A."/>
            <person name="Iacumin L."/>
        </authorList>
    </citation>
    <scope>NUCLEOTIDE SEQUENCE</scope>
    <source>
        <strain evidence="1">SK 55</strain>
    </source>
</reference>
<evidence type="ECO:0000313" key="1">
    <source>
        <dbReference type="EMBL" id="MCZ8537776.1"/>
    </source>
</evidence>
<protein>
    <recommendedName>
        <fullName evidence="3">Inner spore coat protein D</fullName>
    </recommendedName>
</protein>
<evidence type="ECO:0008006" key="3">
    <source>
        <dbReference type="Google" id="ProtNLM"/>
    </source>
</evidence>
<accession>A0A9X3LH30</accession>
<gene>
    <name evidence="1" type="ORF">M9R32_11335</name>
</gene>
<proteinExistence type="predicted"/>
<sequence>MYRNMPGSNWGRQGVQGMHPNMPPGVQGMQTNMPPGVQGMQQGMQPGVQPVVCPPLCRYTDSYVKREVPYIQPLITCNRQHIVDVPKTYYREITQNVVVPPNQMRFGGMNPYGFGRR</sequence>
<keyword evidence="2" id="KW-1185">Reference proteome</keyword>
<dbReference type="EMBL" id="JAMKBJ010000009">
    <property type="protein sequence ID" value="MCZ8537776.1"/>
    <property type="molecule type" value="Genomic_DNA"/>
</dbReference>
<dbReference type="AlphaFoldDB" id="A0A9X3LH30"/>
<evidence type="ECO:0000313" key="2">
    <source>
        <dbReference type="Proteomes" id="UP001152173"/>
    </source>
</evidence>
<organism evidence="1 2">
    <name type="scientific">Paenisporosarcina quisquiliarum</name>
    <dbReference type="NCBI Taxonomy" id="365346"/>
    <lineage>
        <taxon>Bacteria</taxon>
        <taxon>Bacillati</taxon>
        <taxon>Bacillota</taxon>
        <taxon>Bacilli</taxon>
        <taxon>Bacillales</taxon>
        <taxon>Caryophanaceae</taxon>
        <taxon>Paenisporosarcina</taxon>
    </lineage>
</organism>
<dbReference type="RefSeq" id="WP_269926845.1">
    <property type="nucleotide sequence ID" value="NZ_JAMKBJ010000009.1"/>
</dbReference>
<comment type="caution">
    <text evidence="1">The sequence shown here is derived from an EMBL/GenBank/DDBJ whole genome shotgun (WGS) entry which is preliminary data.</text>
</comment>
<name>A0A9X3LH30_9BACL</name>